<dbReference type="Proteomes" id="UP000535511">
    <property type="component" value="Unassembled WGS sequence"/>
</dbReference>
<reference evidence="3 4" key="1">
    <citation type="submission" date="2020-07" db="EMBL/GenBank/DDBJ databases">
        <title>Sequencing the genomes of 1000 actinobacteria strains.</title>
        <authorList>
            <person name="Klenk H.-P."/>
        </authorList>
    </citation>
    <scope>NUCLEOTIDE SEQUENCE [LARGE SCALE GENOMIC DNA]</scope>
    <source>
        <strain evidence="3 4">DSM 21350</strain>
    </source>
</reference>
<dbReference type="Gene3D" id="3.40.190.10">
    <property type="entry name" value="Periplasmic binding protein-like II"/>
    <property type="match status" value="1"/>
</dbReference>
<organism evidence="3 4">
    <name type="scientific">Nocardioides panaciterrulae</name>
    <dbReference type="NCBI Taxonomy" id="661492"/>
    <lineage>
        <taxon>Bacteria</taxon>
        <taxon>Bacillati</taxon>
        <taxon>Actinomycetota</taxon>
        <taxon>Actinomycetes</taxon>
        <taxon>Propionibacteriales</taxon>
        <taxon>Nocardioidaceae</taxon>
        <taxon>Nocardioides</taxon>
    </lineage>
</organism>
<protein>
    <submittedName>
        <fullName evidence="3">Multiple sugar transport system substrate-binding protein</fullName>
    </submittedName>
</protein>
<evidence type="ECO:0000256" key="1">
    <source>
        <dbReference type="SAM" id="MobiDB-lite"/>
    </source>
</evidence>
<dbReference type="SUPFAM" id="SSF53850">
    <property type="entry name" value="Periplasmic binding protein-like II"/>
    <property type="match status" value="1"/>
</dbReference>
<accession>A0A7Y9JBM0</accession>
<evidence type="ECO:0000313" key="3">
    <source>
        <dbReference type="EMBL" id="NYD43120.1"/>
    </source>
</evidence>
<comment type="caution">
    <text evidence="3">The sequence shown here is derived from an EMBL/GenBank/DDBJ whole genome shotgun (WGS) entry which is preliminary data.</text>
</comment>
<dbReference type="InterPro" id="IPR006059">
    <property type="entry name" value="SBP"/>
</dbReference>
<gene>
    <name evidence="3" type="ORF">BJZ21_003203</name>
</gene>
<evidence type="ECO:0000256" key="2">
    <source>
        <dbReference type="SAM" id="SignalP"/>
    </source>
</evidence>
<dbReference type="RefSeq" id="WP_179664676.1">
    <property type="nucleotide sequence ID" value="NZ_JACCBG010000001.1"/>
</dbReference>
<name>A0A7Y9JBM0_9ACTN</name>
<evidence type="ECO:0000313" key="4">
    <source>
        <dbReference type="Proteomes" id="UP000535511"/>
    </source>
</evidence>
<feature type="signal peptide" evidence="2">
    <location>
        <begin position="1"/>
        <end position="21"/>
    </location>
</feature>
<feature type="region of interest" description="Disordered" evidence="1">
    <location>
        <begin position="452"/>
        <end position="484"/>
    </location>
</feature>
<dbReference type="PANTHER" id="PTHR43649:SF12">
    <property type="entry name" value="DIACETYLCHITOBIOSE BINDING PROTEIN DASA"/>
    <property type="match status" value="1"/>
</dbReference>
<dbReference type="InterPro" id="IPR050490">
    <property type="entry name" value="Bact_solute-bd_prot1"/>
</dbReference>
<feature type="chain" id="PRO_5039103968" evidence="2">
    <location>
        <begin position="22"/>
        <end position="484"/>
    </location>
</feature>
<feature type="compositionally biased region" description="Low complexity" evidence="1">
    <location>
        <begin position="465"/>
        <end position="484"/>
    </location>
</feature>
<keyword evidence="4" id="KW-1185">Reference proteome</keyword>
<sequence>MRIRRWSRGRGRSAVLTGALAGVLCLGLAGCDGGTGAQPGPILHSSSASSPTPQPTSLTFGVYGPKDEQTAFERVVNAFNATSQDSQVQLHSWPTHDAMISELRKASAGGQELPDVFMVSRSDLAWLQQQQLTQPVDELLDERGVDFGDGYARSALEAFSADNRLQCMPYSISPMVIYYNKDLIDFARMAERGLDAPDPESDNPRWTFEQFTAAAKFATHPRKGTRGVYVSPSLNGLAPFIYSGGGSLFDDEQNPTSLAFSASGTQDALNRVLPLLRNPHLTLTQRQLATASPLQWFERGKLGMIAGYRSLVPRLRRVPGLDFDVMPMPILDSSATVGNVTGLCLSADAASTPEAADFLVHVLSTEQVAQVAHTGYLVPTNLEAAAGEDFLQPGRQPEDARVFTSSERYVHFMPLIDTMTRLEQVVGGELNELVTVPVLDLAQLGAQIDAQSRSVLAPASPSPSPSDSSSPSPSPSSTDSPSAG</sequence>
<dbReference type="Pfam" id="PF13416">
    <property type="entry name" value="SBP_bac_8"/>
    <property type="match status" value="1"/>
</dbReference>
<keyword evidence="3" id="KW-0762">Sugar transport</keyword>
<keyword evidence="3" id="KW-0813">Transport</keyword>
<proteinExistence type="predicted"/>
<dbReference type="EMBL" id="JACCBG010000001">
    <property type="protein sequence ID" value="NYD43120.1"/>
    <property type="molecule type" value="Genomic_DNA"/>
</dbReference>
<keyword evidence="2" id="KW-0732">Signal</keyword>
<dbReference type="AlphaFoldDB" id="A0A7Y9JBM0"/>
<dbReference type="PANTHER" id="PTHR43649">
    <property type="entry name" value="ARABINOSE-BINDING PROTEIN-RELATED"/>
    <property type="match status" value="1"/>
</dbReference>
<dbReference type="PROSITE" id="PS51257">
    <property type="entry name" value="PROKAR_LIPOPROTEIN"/>
    <property type="match status" value="1"/>
</dbReference>